<keyword evidence="3" id="KW-1185">Reference proteome</keyword>
<feature type="compositionally biased region" description="Basic residues" evidence="1">
    <location>
        <begin position="55"/>
        <end position="64"/>
    </location>
</feature>
<sequence>RRQFVSSARCVRSAPRQQNRTKPPGKLSRTGTCGPPERVVALSVLGLPRSESNGVKKRKKHQQN</sequence>
<evidence type="ECO:0000313" key="3">
    <source>
        <dbReference type="Proteomes" id="UP000075884"/>
    </source>
</evidence>
<reference evidence="3" key="1">
    <citation type="submission" date="2013-03" db="EMBL/GenBank/DDBJ databases">
        <title>The Genome Sequence of Anopheles dirus WRAIR2.</title>
        <authorList>
            <consortium name="The Broad Institute Genomics Platform"/>
            <person name="Neafsey D.E."/>
            <person name="Walton C."/>
            <person name="Walker B."/>
            <person name="Young S.K."/>
            <person name="Zeng Q."/>
            <person name="Gargeya S."/>
            <person name="Fitzgerald M."/>
            <person name="Haas B."/>
            <person name="Abouelleil A."/>
            <person name="Allen A.W."/>
            <person name="Alvarado L."/>
            <person name="Arachchi H.M."/>
            <person name="Berlin A.M."/>
            <person name="Chapman S.B."/>
            <person name="Gainer-Dewar J."/>
            <person name="Goldberg J."/>
            <person name="Griggs A."/>
            <person name="Gujja S."/>
            <person name="Hansen M."/>
            <person name="Howarth C."/>
            <person name="Imamovic A."/>
            <person name="Ireland A."/>
            <person name="Larimer J."/>
            <person name="McCowan C."/>
            <person name="Murphy C."/>
            <person name="Pearson M."/>
            <person name="Poon T.W."/>
            <person name="Priest M."/>
            <person name="Roberts A."/>
            <person name="Saif S."/>
            <person name="Shea T."/>
            <person name="Sisk P."/>
            <person name="Sykes S."/>
            <person name="Wortman J."/>
            <person name="Nusbaum C."/>
            <person name="Birren B."/>
        </authorList>
    </citation>
    <scope>NUCLEOTIDE SEQUENCE [LARGE SCALE GENOMIC DNA]</scope>
    <source>
        <strain evidence="3">WRAIR2</strain>
    </source>
</reference>
<organism evidence="2 3">
    <name type="scientific">Anopheles dirus</name>
    <dbReference type="NCBI Taxonomy" id="7168"/>
    <lineage>
        <taxon>Eukaryota</taxon>
        <taxon>Metazoa</taxon>
        <taxon>Ecdysozoa</taxon>
        <taxon>Arthropoda</taxon>
        <taxon>Hexapoda</taxon>
        <taxon>Insecta</taxon>
        <taxon>Pterygota</taxon>
        <taxon>Neoptera</taxon>
        <taxon>Endopterygota</taxon>
        <taxon>Diptera</taxon>
        <taxon>Nematocera</taxon>
        <taxon>Culicoidea</taxon>
        <taxon>Culicidae</taxon>
        <taxon>Anophelinae</taxon>
        <taxon>Anopheles</taxon>
    </lineage>
</organism>
<dbReference type="EnsemblMetazoa" id="ADIR014676-RA">
    <property type="protein sequence ID" value="ADIR014676-PA"/>
    <property type="gene ID" value="ADIR014676"/>
</dbReference>
<evidence type="ECO:0000256" key="1">
    <source>
        <dbReference type="SAM" id="MobiDB-lite"/>
    </source>
</evidence>
<dbReference type="AlphaFoldDB" id="A0A182NXV6"/>
<protein>
    <submittedName>
        <fullName evidence="2">Uncharacterized protein</fullName>
    </submittedName>
</protein>
<feature type="region of interest" description="Disordered" evidence="1">
    <location>
        <begin position="45"/>
        <end position="64"/>
    </location>
</feature>
<dbReference type="VEuPathDB" id="VectorBase:ADIR014676"/>
<feature type="region of interest" description="Disordered" evidence="1">
    <location>
        <begin position="1"/>
        <end position="35"/>
    </location>
</feature>
<accession>A0A182NXV6</accession>
<reference evidence="2" key="2">
    <citation type="submission" date="2020-05" db="UniProtKB">
        <authorList>
            <consortium name="EnsemblMetazoa"/>
        </authorList>
    </citation>
    <scope>IDENTIFICATION</scope>
    <source>
        <strain evidence="2">WRAIR2</strain>
    </source>
</reference>
<proteinExistence type="predicted"/>
<evidence type="ECO:0000313" key="2">
    <source>
        <dbReference type="EnsemblMetazoa" id="ADIR014676-PA"/>
    </source>
</evidence>
<dbReference type="Proteomes" id="UP000075884">
    <property type="component" value="Unassembled WGS sequence"/>
</dbReference>
<name>A0A182NXV6_9DIPT</name>